<organism evidence="6 7">
    <name type="scientific">Oceanobacillus arenosus</name>
    <dbReference type="NCBI Taxonomy" id="1229153"/>
    <lineage>
        <taxon>Bacteria</taxon>
        <taxon>Bacillati</taxon>
        <taxon>Bacillota</taxon>
        <taxon>Bacilli</taxon>
        <taxon>Bacillales</taxon>
        <taxon>Bacillaceae</taxon>
        <taxon>Oceanobacillus</taxon>
    </lineage>
</organism>
<dbReference type="EMBL" id="PIOC01000017">
    <property type="protein sequence ID" value="RDW18187.1"/>
    <property type="molecule type" value="Genomic_DNA"/>
</dbReference>
<dbReference type="PIRSF" id="PIRSF006707">
    <property type="entry name" value="MJ1563"/>
    <property type="match status" value="1"/>
</dbReference>
<dbReference type="GO" id="GO:0003677">
    <property type="term" value="F:DNA binding"/>
    <property type="evidence" value="ECO:0007669"/>
    <property type="project" value="UniProtKB-UniRule"/>
</dbReference>
<dbReference type="InterPro" id="IPR000835">
    <property type="entry name" value="HTH_MarR-typ"/>
</dbReference>
<dbReference type="Proteomes" id="UP000257143">
    <property type="component" value="Unassembled WGS sequence"/>
</dbReference>
<dbReference type="InterPro" id="IPR026282">
    <property type="entry name" value="MJ1563"/>
</dbReference>
<reference evidence="7" key="1">
    <citation type="submission" date="2017-11" db="EMBL/GenBank/DDBJ databases">
        <authorList>
            <person name="Zhu W."/>
        </authorList>
    </citation>
    <scope>NUCLEOTIDE SEQUENCE [LARGE SCALE GENOMIC DNA]</scope>
    <source>
        <strain evidence="7">CAU 1183</strain>
    </source>
</reference>
<evidence type="ECO:0000313" key="7">
    <source>
        <dbReference type="Proteomes" id="UP000257143"/>
    </source>
</evidence>
<dbReference type="RefSeq" id="WP_115773368.1">
    <property type="nucleotide sequence ID" value="NZ_PIOC01000017.1"/>
</dbReference>
<keyword evidence="3 4" id="KW-0804">Transcription</keyword>
<dbReference type="InterPro" id="IPR036388">
    <property type="entry name" value="WH-like_DNA-bd_sf"/>
</dbReference>
<dbReference type="PANTHER" id="PTHR38465">
    <property type="entry name" value="HTH-TYPE TRANSCRIPTIONAL REGULATOR MJ1563-RELATED"/>
    <property type="match status" value="1"/>
</dbReference>
<dbReference type="InterPro" id="IPR052362">
    <property type="entry name" value="HTH-GbsR_regulator"/>
</dbReference>
<evidence type="ECO:0000259" key="5">
    <source>
        <dbReference type="Pfam" id="PF12802"/>
    </source>
</evidence>
<dbReference type="SUPFAM" id="SSF46785">
    <property type="entry name" value="Winged helix' DNA-binding domain"/>
    <property type="match status" value="1"/>
</dbReference>
<evidence type="ECO:0000256" key="1">
    <source>
        <dbReference type="ARBA" id="ARBA00023015"/>
    </source>
</evidence>
<comment type="caution">
    <text evidence="6">The sequence shown here is derived from an EMBL/GenBank/DDBJ whole genome shotgun (WGS) entry which is preliminary data.</text>
</comment>
<dbReference type="InterPro" id="IPR036390">
    <property type="entry name" value="WH_DNA-bd_sf"/>
</dbReference>
<protein>
    <recommendedName>
        <fullName evidence="4">HTH-type transcriptional regulator</fullName>
    </recommendedName>
</protein>
<dbReference type="Gene3D" id="1.10.10.10">
    <property type="entry name" value="Winged helix-like DNA-binding domain superfamily/Winged helix DNA-binding domain"/>
    <property type="match status" value="1"/>
</dbReference>
<evidence type="ECO:0000313" key="6">
    <source>
        <dbReference type="EMBL" id="RDW18187.1"/>
    </source>
</evidence>
<dbReference type="Pfam" id="PF12802">
    <property type="entry name" value="MarR_2"/>
    <property type="match status" value="1"/>
</dbReference>
<dbReference type="PANTHER" id="PTHR38465:SF1">
    <property type="entry name" value="HTH-TYPE TRANSCRIPTIONAL REGULATOR MJ1563-RELATED"/>
    <property type="match status" value="1"/>
</dbReference>
<gene>
    <name evidence="6" type="ORF">CWR48_11410</name>
</gene>
<evidence type="ECO:0000256" key="3">
    <source>
        <dbReference type="ARBA" id="ARBA00023163"/>
    </source>
</evidence>
<keyword evidence="7" id="KW-1185">Reference proteome</keyword>
<keyword evidence="2 4" id="KW-0238">DNA-binding</keyword>
<sequence length="165" mass="19253">MVTPDNTNITDTIIIEFSKTIEMFGLTPLEARLFTYLYLSGEALTLDEMSEALGKSKTSMSTNIRSLSELNLVTRVWRKGIRKDLYKANSQLFKTFMNSYISRWLEATNQQHDGLEDIKQQIEVECKENSITSEQKQLINRLDNILYFHTQIEKLFNEMNQNINK</sequence>
<dbReference type="GO" id="GO:0003700">
    <property type="term" value="F:DNA-binding transcription factor activity"/>
    <property type="evidence" value="ECO:0007669"/>
    <property type="project" value="InterPro"/>
</dbReference>
<dbReference type="AlphaFoldDB" id="A0A3D8PRH8"/>
<comment type="similarity">
    <text evidence="4">Belongs to the GbsR family.</text>
</comment>
<keyword evidence="1 4" id="KW-0805">Transcription regulation</keyword>
<evidence type="ECO:0000256" key="2">
    <source>
        <dbReference type="ARBA" id="ARBA00023125"/>
    </source>
</evidence>
<feature type="domain" description="HTH marR-type" evidence="5">
    <location>
        <begin position="24"/>
        <end position="75"/>
    </location>
</feature>
<accession>A0A3D8PRH8</accession>
<name>A0A3D8PRH8_9BACI</name>
<dbReference type="OrthoDB" id="9800374at2"/>
<evidence type="ECO:0000256" key="4">
    <source>
        <dbReference type="PIRNR" id="PIRNR006707"/>
    </source>
</evidence>
<proteinExistence type="inferred from homology"/>